<organism evidence="2 3">
    <name type="scientific">Aquimarina aggregata</name>
    <dbReference type="NCBI Taxonomy" id="1642818"/>
    <lineage>
        <taxon>Bacteria</taxon>
        <taxon>Pseudomonadati</taxon>
        <taxon>Bacteroidota</taxon>
        <taxon>Flavobacteriia</taxon>
        <taxon>Flavobacteriales</taxon>
        <taxon>Flavobacteriaceae</taxon>
        <taxon>Aquimarina</taxon>
    </lineage>
</organism>
<proteinExistence type="predicted"/>
<keyword evidence="1" id="KW-0472">Membrane</keyword>
<feature type="transmembrane region" description="Helical" evidence="1">
    <location>
        <begin position="7"/>
        <end position="26"/>
    </location>
</feature>
<keyword evidence="1" id="KW-1133">Transmembrane helix</keyword>
<protein>
    <recommendedName>
        <fullName evidence="4">tRNA_anti-like</fullName>
    </recommendedName>
</protein>
<dbReference type="EMBL" id="LQRT01000035">
    <property type="protein sequence ID" value="KZS39182.1"/>
    <property type="molecule type" value="Genomic_DNA"/>
</dbReference>
<evidence type="ECO:0000313" key="2">
    <source>
        <dbReference type="EMBL" id="KZS39182.1"/>
    </source>
</evidence>
<dbReference type="STRING" id="1642818.AWE51_11540"/>
<dbReference type="OrthoDB" id="673558at2"/>
<keyword evidence="1" id="KW-0812">Transmembrane</keyword>
<evidence type="ECO:0000256" key="1">
    <source>
        <dbReference type="SAM" id="Phobius"/>
    </source>
</evidence>
<sequence>MNKKGKIVFFAIVTVVWIFAIFYAKYRDPAYTNIDLATTELKVSSEDLVSLFLNNEKLATDTYAGKIIEIDGIVKDITFLNNRNTVLLSSKVWSSNVICDMRIDQVKIVEQLKVGQKIKIKGVCKGFLKDAVILNCKLINE</sequence>
<gene>
    <name evidence="2" type="ORF">AWE51_11540</name>
</gene>
<keyword evidence="3" id="KW-1185">Reference proteome</keyword>
<dbReference type="Pfam" id="PF12869">
    <property type="entry name" value="tRNA_anti-like"/>
    <property type="match status" value="1"/>
</dbReference>
<evidence type="ECO:0008006" key="4">
    <source>
        <dbReference type="Google" id="ProtNLM"/>
    </source>
</evidence>
<dbReference type="RefSeq" id="WP_066317031.1">
    <property type="nucleotide sequence ID" value="NZ_CANLSS010000012.1"/>
</dbReference>
<dbReference type="InterPro" id="IPR024422">
    <property type="entry name" value="Protein_unknown_function_OB"/>
</dbReference>
<dbReference type="Proteomes" id="UP000076715">
    <property type="component" value="Unassembled WGS sequence"/>
</dbReference>
<dbReference type="AlphaFoldDB" id="A0A162YK26"/>
<evidence type="ECO:0000313" key="3">
    <source>
        <dbReference type="Proteomes" id="UP000076715"/>
    </source>
</evidence>
<name>A0A162YK26_9FLAO</name>
<accession>A0A162YK26</accession>
<reference evidence="2 3" key="1">
    <citation type="submission" date="2016-01" db="EMBL/GenBank/DDBJ databases">
        <title>The draft genome sequence of Aquimarina sp. RZW4-3-2.</title>
        <authorList>
            <person name="Wang Y."/>
        </authorList>
    </citation>
    <scope>NUCLEOTIDE SEQUENCE [LARGE SCALE GENOMIC DNA]</scope>
    <source>
        <strain evidence="2 3">RZW4-3-2</strain>
    </source>
</reference>
<comment type="caution">
    <text evidence="2">The sequence shown here is derived from an EMBL/GenBank/DDBJ whole genome shotgun (WGS) entry which is preliminary data.</text>
</comment>